<name>A0A1N6YPF6_9BACT</name>
<dbReference type="GO" id="GO:0006799">
    <property type="term" value="P:polyphosphate biosynthetic process"/>
    <property type="evidence" value="ECO:0007669"/>
    <property type="project" value="UniProtKB-UniRule"/>
</dbReference>
<dbReference type="SUPFAM" id="SSF143724">
    <property type="entry name" value="PHP14-like"/>
    <property type="match status" value="1"/>
</dbReference>
<evidence type="ECO:0000256" key="6">
    <source>
        <dbReference type="HAMAP-Rule" id="MF_00347"/>
    </source>
</evidence>
<evidence type="ECO:0000256" key="7">
    <source>
        <dbReference type="RuleBase" id="RU003800"/>
    </source>
</evidence>
<dbReference type="Proteomes" id="UP000185924">
    <property type="component" value="Unassembled WGS sequence"/>
</dbReference>
<feature type="binding site" evidence="6">
    <location>
        <position position="383"/>
    </location>
    <ligand>
        <name>Mg(2+)</name>
        <dbReference type="ChEBI" id="CHEBI:18420"/>
    </ligand>
</feature>
<dbReference type="PANTHER" id="PTHR30218:SF0">
    <property type="entry name" value="POLYPHOSPHATE KINASE"/>
    <property type="match status" value="1"/>
</dbReference>
<dbReference type="CDD" id="cd09168">
    <property type="entry name" value="PLDc_PaPPK1_C2_like"/>
    <property type="match status" value="1"/>
</dbReference>
<proteinExistence type="inferred from homology"/>
<dbReference type="Gene3D" id="3.30.870.10">
    <property type="entry name" value="Endonuclease Chain A"/>
    <property type="match status" value="2"/>
</dbReference>
<feature type="binding site" evidence="6">
    <location>
        <position position="53"/>
    </location>
    <ligand>
        <name>ATP</name>
        <dbReference type="ChEBI" id="CHEBI:30616"/>
    </ligand>
</feature>
<dbReference type="GO" id="GO:0005524">
    <property type="term" value="F:ATP binding"/>
    <property type="evidence" value="ECO:0007669"/>
    <property type="project" value="UniProtKB-KW"/>
</dbReference>
<dbReference type="NCBIfam" id="NF003917">
    <property type="entry name" value="PRK05443.1-1"/>
    <property type="match status" value="1"/>
</dbReference>
<dbReference type="InterPro" id="IPR041108">
    <property type="entry name" value="PP_kinase_C_1"/>
</dbReference>
<gene>
    <name evidence="6" type="primary">ppk</name>
    <name evidence="12" type="ORF">SAMN05421545_2623</name>
</gene>
<dbReference type="Gene3D" id="3.30.1840.10">
    <property type="entry name" value="Polyphosphate kinase middle domain"/>
    <property type="match status" value="1"/>
</dbReference>
<dbReference type="InterPro" id="IPR025200">
    <property type="entry name" value="PPK_C_dom2"/>
</dbReference>
<dbReference type="InterPro" id="IPR003414">
    <property type="entry name" value="PP_kinase"/>
</dbReference>
<dbReference type="InterPro" id="IPR036830">
    <property type="entry name" value="PP_kinase_middle_dom_sf"/>
</dbReference>
<evidence type="ECO:0000259" key="9">
    <source>
        <dbReference type="Pfam" id="PF13089"/>
    </source>
</evidence>
<dbReference type="PANTHER" id="PTHR30218">
    <property type="entry name" value="POLYPHOSPHATE KINASE"/>
    <property type="match status" value="1"/>
</dbReference>
<evidence type="ECO:0000256" key="3">
    <source>
        <dbReference type="ARBA" id="ARBA00022741"/>
    </source>
</evidence>
<dbReference type="NCBIfam" id="TIGR03705">
    <property type="entry name" value="poly_P_kin"/>
    <property type="match status" value="1"/>
</dbReference>
<dbReference type="InterPro" id="IPR025198">
    <property type="entry name" value="PPK_N_dom"/>
</dbReference>
<dbReference type="Pfam" id="PF13089">
    <property type="entry name" value="PP_kinase_N"/>
    <property type="match status" value="1"/>
</dbReference>
<comment type="function">
    <text evidence="6 7">Catalyzes the reversible transfer of the terminal phosphate of ATP to form a long-chain polyphosphate (polyP).</text>
</comment>
<dbReference type="Pfam" id="PF02503">
    <property type="entry name" value="PP_kinase"/>
    <property type="match status" value="1"/>
</dbReference>
<keyword evidence="13" id="KW-1185">Reference proteome</keyword>
<keyword evidence="1 6" id="KW-0597">Phosphoprotein</keyword>
<feature type="active site" description="Phosphohistidine intermediate" evidence="6">
    <location>
        <position position="443"/>
    </location>
</feature>
<comment type="catalytic activity">
    <reaction evidence="6 7">
        <text>[phosphate](n) + ATP = [phosphate](n+1) + ADP</text>
        <dbReference type="Rhea" id="RHEA:19573"/>
        <dbReference type="Rhea" id="RHEA-COMP:9859"/>
        <dbReference type="Rhea" id="RHEA-COMP:14280"/>
        <dbReference type="ChEBI" id="CHEBI:16838"/>
        <dbReference type="ChEBI" id="CHEBI:30616"/>
        <dbReference type="ChEBI" id="CHEBI:456216"/>
        <dbReference type="EC" id="2.7.4.1"/>
    </reaction>
</comment>
<feature type="domain" description="Polyphosphate kinase middle" evidence="8">
    <location>
        <begin position="130"/>
        <end position="311"/>
    </location>
</feature>
<dbReference type="NCBIfam" id="NF003921">
    <property type="entry name" value="PRK05443.2-2"/>
    <property type="match status" value="1"/>
</dbReference>
<evidence type="ECO:0000313" key="13">
    <source>
        <dbReference type="Proteomes" id="UP000185924"/>
    </source>
</evidence>
<comment type="similarity">
    <text evidence="6 7">Belongs to the polyphosphate kinase 1 (PPK1) family.</text>
</comment>
<evidence type="ECO:0000313" key="12">
    <source>
        <dbReference type="EMBL" id="SIR16281.1"/>
    </source>
</evidence>
<evidence type="ECO:0000256" key="4">
    <source>
        <dbReference type="ARBA" id="ARBA00022777"/>
    </source>
</evidence>
<keyword evidence="2 6" id="KW-0808">Transferase</keyword>
<reference evidence="13" key="1">
    <citation type="submission" date="2017-01" db="EMBL/GenBank/DDBJ databases">
        <authorList>
            <person name="Varghese N."/>
            <person name="Submissions S."/>
        </authorList>
    </citation>
    <scope>NUCLEOTIDE SEQUENCE [LARGE SCALE GENOMIC DNA]</scope>
    <source>
        <strain evidence="13">DM9</strain>
    </source>
</reference>
<dbReference type="STRING" id="1077936.SAMN05421545_2623"/>
<feature type="binding site" evidence="6">
    <location>
        <position position="476"/>
    </location>
    <ligand>
        <name>ATP</name>
        <dbReference type="ChEBI" id="CHEBI:30616"/>
    </ligand>
</feature>
<dbReference type="EC" id="2.7.4.1" evidence="6 7"/>
<feature type="domain" description="Polyphosphate kinase N-terminal" evidence="9">
    <location>
        <begin position="15"/>
        <end position="120"/>
    </location>
</feature>
<dbReference type="GO" id="GO:0009358">
    <property type="term" value="C:polyphosphate kinase complex"/>
    <property type="evidence" value="ECO:0007669"/>
    <property type="project" value="InterPro"/>
</dbReference>
<feature type="domain" description="Polyphosphate kinase C-terminal" evidence="10">
    <location>
        <begin position="511"/>
        <end position="678"/>
    </location>
</feature>
<protein>
    <recommendedName>
        <fullName evidence="6 7">Polyphosphate kinase</fullName>
        <ecNumber evidence="6 7">2.7.4.1</ecNumber>
    </recommendedName>
    <alternativeName>
        <fullName evidence="6">ATP-polyphosphate phosphotransferase</fullName>
    </alternativeName>
    <alternativeName>
        <fullName evidence="6">Polyphosphoric acid kinase</fullName>
    </alternativeName>
</protein>
<keyword evidence="5 6" id="KW-0067">ATP-binding</keyword>
<dbReference type="GO" id="GO:0046872">
    <property type="term" value="F:metal ion binding"/>
    <property type="evidence" value="ECO:0007669"/>
    <property type="project" value="UniProtKB-KW"/>
</dbReference>
<dbReference type="SUPFAM" id="SSF140356">
    <property type="entry name" value="PPK N-terminal domain-like"/>
    <property type="match status" value="1"/>
</dbReference>
<evidence type="ECO:0000256" key="5">
    <source>
        <dbReference type="ARBA" id="ARBA00022840"/>
    </source>
</evidence>
<dbReference type="InterPro" id="IPR036832">
    <property type="entry name" value="PPK_N_dom_sf"/>
</dbReference>
<accession>A0A1N6YPF6</accession>
<dbReference type="RefSeq" id="WP_007658003.1">
    <property type="nucleotide sequence ID" value="NZ_FTNM01000003.1"/>
</dbReference>
<dbReference type="Pfam" id="PF13090">
    <property type="entry name" value="PP_kinase_C"/>
    <property type="match status" value="1"/>
</dbReference>
<feature type="domain" description="Polyphosphate kinase C-terminal" evidence="11">
    <location>
        <begin position="339"/>
        <end position="504"/>
    </location>
</feature>
<feature type="binding site" evidence="6">
    <location>
        <position position="413"/>
    </location>
    <ligand>
        <name>Mg(2+)</name>
        <dbReference type="ChEBI" id="CHEBI:18420"/>
    </ligand>
</feature>
<evidence type="ECO:0000259" key="11">
    <source>
        <dbReference type="Pfam" id="PF17941"/>
    </source>
</evidence>
<dbReference type="InterPro" id="IPR024953">
    <property type="entry name" value="PP_kinase_middle"/>
</dbReference>
<dbReference type="SUPFAM" id="SSF56024">
    <property type="entry name" value="Phospholipase D/nuclease"/>
    <property type="match status" value="2"/>
</dbReference>
<dbReference type="OrthoDB" id="9761456at2"/>
<dbReference type="EMBL" id="FTNM01000003">
    <property type="protein sequence ID" value="SIR16281.1"/>
    <property type="molecule type" value="Genomic_DNA"/>
</dbReference>
<evidence type="ECO:0000256" key="1">
    <source>
        <dbReference type="ARBA" id="ARBA00022553"/>
    </source>
</evidence>
<keyword evidence="3 6" id="KW-0547">Nucleotide-binding</keyword>
<dbReference type="PIRSF" id="PIRSF015589">
    <property type="entry name" value="PP_kinase"/>
    <property type="match status" value="1"/>
</dbReference>
<keyword evidence="6" id="KW-0460">Magnesium</keyword>
<keyword evidence="6" id="KW-0479">Metal-binding</keyword>
<feature type="binding site" evidence="6">
    <location>
        <position position="572"/>
    </location>
    <ligand>
        <name>ATP</name>
        <dbReference type="ChEBI" id="CHEBI:30616"/>
    </ligand>
</feature>
<feature type="binding site" evidence="6">
    <location>
        <position position="600"/>
    </location>
    <ligand>
        <name>ATP</name>
        <dbReference type="ChEBI" id="CHEBI:30616"/>
    </ligand>
</feature>
<organism evidence="12 13">
    <name type="scientific">Pontibacter lucknowensis</name>
    <dbReference type="NCBI Taxonomy" id="1077936"/>
    <lineage>
        <taxon>Bacteria</taxon>
        <taxon>Pseudomonadati</taxon>
        <taxon>Bacteroidota</taxon>
        <taxon>Cytophagia</taxon>
        <taxon>Cytophagales</taxon>
        <taxon>Hymenobacteraceae</taxon>
        <taxon>Pontibacter</taxon>
    </lineage>
</organism>
<comment type="PTM">
    <text evidence="6 7">An intermediate of this reaction is the autophosphorylated ppk in which a phosphate is covalently linked to a histidine residue through a N-P bond.</text>
</comment>
<dbReference type="Pfam" id="PF17941">
    <property type="entry name" value="PP_kinase_C_1"/>
    <property type="match status" value="1"/>
</dbReference>
<sequence>MLTNKVSDQIKRSKYISRDLSWLRFNYRVLDQARDTSRTIFDRLKFMAITASNLDEFFMIRVGSLYNYIDYGKERLDYSGLRELPFRKKLLDYAHRFVNDQYLTFNNELTELFDKSGFDILKVGDLTEIEQKKVDSYFKNTIYPLLTPMVFDNYHGFPLLMNQLLTFGVVTRTTEEQKAQDRVTFVQIPQNLARFYEINRKDKIIFVPIEEIIRWKIKKLFRNVEIVSANLFRITRNGDFTLEESDDIEADFVQEIKSKLKTRKKGRVVRLEIERNPSAFMMKVLKERWTIDNANVFTITSMIDLRGLWQIINHRQFKDKGFKQPASVTPLSLPAESVDMFQYLKEHDVLLHHPYNNMEPVVQLLERAAEDPYVLGIKQTIYRLADQSRVTAALLKAAENGKHVSVLFEVKARFDEERNLREGERLEKAGCFVIYGISKYKTHTKMLMIIRKEGEKVTRYVHIGSGNYNEQTARLYTDVSLLTTNDVYAHDVSEFFNVITGHSRPNEYKYLLTSPKSMRQQLIELIRHEARNAKKGLKSGIVIKINSLEDKEVIDEFYKASKAGVPIKLIVRGICCLRPGREDLSENISVKSIVGEYLEHSRIYYFHNNGDPKVYGGSADVMVRSFDRRIEALFLIVNEELKKEAINILYYNLLDNQNSYIMREDGTYSRKKPAANEEIVDVHKLFYKKVFEETTQEVELV</sequence>
<dbReference type="GO" id="GO:0008976">
    <property type="term" value="F:polyphosphate kinase activity"/>
    <property type="evidence" value="ECO:0007669"/>
    <property type="project" value="UniProtKB-UniRule"/>
</dbReference>
<evidence type="ECO:0000259" key="8">
    <source>
        <dbReference type="Pfam" id="PF02503"/>
    </source>
</evidence>
<keyword evidence="4 6" id="KW-0418">Kinase</keyword>
<evidence type="ECO:0000256" key="2">
    <source>
        <dbReference type="ARBA" id="ARBA00022679"/>
    </source>
</evidence>
<dbReference type="AlphaFoldDB" id="A0A1N6YPF6"/>
<dbReference type="HAMAP" id="MF_00347">
    <property type="entry name" value="Polyphosphate_kinase"/>
    <property type="match status" value="1"/>
</dbReference>
<dbReference type="Gene3D" id="1.20.58.310">
    <property type="entry name" value="Polyphosphate kinase N-terminal domain"/>
    <property type="match status" value="1"/>
</dbReference>
<comment type="cofactor">
    <cofactor evidence="6">
        <name>Mg(2+)</name>
        <dbReference type="ChEBI" id="CHEBI:18420"/>
    </cofactor>
</comment>
<evidence type="ECO:0000259" key="10">
    <source>
        <dbReference type="Pfam" id="PF13090"/>
    </source>
</evidence>